<evidence type="ECO:0000313" key="9">
    <source>
        <dbReference type="Proteomes" id="UP000217265"/>
    </source>
</evidence>
<dbReference type="InterPro" id="IPR050189">
    <property type="entry name" value="MFS_Efflux_Transporters"/>
</dbReference>
<gene>
    <name evidence="8" type="ORF">CMV30_16515</name>
</gene>
<keyword evidence="9" id="KW-1185">Reference proteome</keyword>
<evidence type="ECO:0000313" key="8">
    <source>
        <dbReference type="EMBL" id="ATC65417.1"/>
    </source>
</evidence>
<feature type="transmembrane region" description="Helical" evidence="6">
    <location>
        <begin position="390"/>
        <end position="413"/>
    </location>
</feature>
<evidence type="ECO:0000256" key="4">
    <source>
        <dbReference type="ARBA" id="ARBA00022989"/>
    </source>
</evidence>
<dbReference type="InterPro" id="IPR020846">
    <property type="entry name" value="MFS_dom"/>
</dbReference>
<dbReference type="InterPro" id="IPR011701">
    <property type="entry name" value="MFS"/>
</dbReference>
<dbReference type="KEGG" id="vbh:CMV30_16515"/>
<feature type="transmembrane region" description="Helical" evidence="6">
    <location>
        <begin position="357"/>
        <end position="378"/>
    </location>
</feature>
<keyword evidence="4 6" id="KW-1133">Transmembrane helix</keyword>
<evidence type="ECO:0000256" key="3">
    <source>
        <dbReference type="ARBA" id="ARBA00022692"/>
    </source>
</evidence>
<feature type="transmembrane region" description="Helical" evidence="6">
    <location>
        <begin position="180"/>
        <end position="197"/>
    </location>
</feature>
<dbReference type="Pfam" id="PF07690">
    <property type="entry name" value="MFS_1"/>
    <property type="match status" value="1"/>
</dbReference>
<keyword evidence="3 6" id="KW-0812">Transmembrane</keyword>
<feature type="transmembrane region" description="Helical" evidence="6">
    <location>
        <begin position="228"/>
        <end position="248"/>
    </location>
</feature>
<keyword evidence="2" id="KW-1003">Cell membrane</keyword>
<dbReference type="EMBL" id="CP023344">
    <property type="protein sequence ID" value="ATC65417.1"/>
    <property type="molecule type" value="Genomic_DNA"/>
</dbReference>
<dbReference type="PANTHER" id="PTHR43124:SF3">
    <property type="entry name" value="CHLORAMPHENICOL EFFLUX PUMP RV0191"/>
    <property type="match status" value="1"/>
</dbReference>
<feature type="transmembrane region" description="Helical" evidence="6">
    <location>
        <begin position="323"/>
        <end position="350"/>
    </location>
</feature>
<feature type="domain" description="Major facilitator superfamily (MFS) profile" evidence="7">
    <location>
        <begin position="25"/>
        <end position="420"/>
    </location>
</feature>
<keyword evidence="5 6" id="KW-0472">Membrane</keyword>
<dbReference type="PANTHER" id="PTHR43124">
    <property type="entry name" value="PURINE EFFLUX PUMP PBUE"/>
    <property type="match status" value="1"/>
</dbReference>
<dbReference type="PROSITE" id="PS50850">
    <property type="entry name" value="MFS"/>
    <property type="match status" value="1"/>
</dbReference>
<feature type="transmembrane region" description="Helical" evidence="6">
    <location>
        <begin position="64"/>
        <end position="84"/>
    </location>
</feature>
<reference evidence="8 9" key="1">
    <citation type="submission" date="2017-09" db="EMBL/GenBank/DDBJ databases">
        <title>Complete genome sequence of Verrucomicrobial strain HZ-65, isolated from freshwater.</title>
        <authorList>
            <person name="Choi A."/>
        </authorList>
    </citation>
    <scope>NUCLEOTIDE SEQUENCE [LARGE SCALE GENOMIC DNA]</scope>
    <source>
        <strain evidence="8 9">HZ-65</strain>
    </source>
</reference>
<evidence type="ECO:0000259" key="7">
    <source>
        <dbReference type="PROSITE" id="PS50850"/>
    </source>
</evidence>
<accession>A0A290QAZ3</accession>
<dbReference type="Gene3D" id="1.20.1250.20">
    <property type="entry name" value="MFS general substrate transporter like domains"/>
    <property type="match status" value="2"/>
</dbReference>
<dbReference type="OrthoDB" id="9764259at2"/>
<evidence type="ECO:0000256" key="5">
    <source>
        <dbReference type="ARBA" id="ARBA00023136"/>
    </source>
</evidence>
<evidence type="ECO:0000256" key="1">
    <source>
        <dbReference type="ARBA" id="ARBA00004651"/>
    </source>
</evidence>
<evidence type="ECO:0000256" key="6">
    <source>
        <dbReference type="SAM" id="Phobius"/>
    </source>
</evidence>
<dbReference type="SUPFAM" id="SSF103473">
    <property type="entry name" value="MFS general substrate transporter"/>
    <property type="match status" value="1"/>
</dbReference>
<proteinExistence type="predicted"/>
<comment type="subcellular location">
    <subcellularLocation>
        <location evidence="1">Cell membrane</location>
        <topology evidence="1">Multi-pass membrane protein</topology>
    </subcellularLocation>
</comment>
<evidence type="ECO:0000256" key="2">
    <source>
        <dbReference type="ARBA" id="ARBA00022475"/>
    </source>
</evidence>
<feature type="transmembrane region" description="Helical" evidence="6">
    <location>
        <begin position="260"/>
        <end position="283"/>
    </location>
</feature>
<dbReference type="GO" id="GO:0005886">
    <property type="term" value="C:plasma membrane"/>
    <property type="evidence" value="ECO:0007669"/>
    <property type="project" value="UniProtKB-SubCell"/>
</dbReference>
<feature type="transmembrane region" description="Helical" evidence="6">
    <location>
        <begin position="295"/>
        <end position="317"/>
    </location>
</feature>
<protein>
    <submittedName>
        <fullName evidence="8">MFS transporter</fullName>
    </submittedName>
</protein>
<feature type="transmembrane region" description="Helical" evidence="6">
    <location>
        <begin position="91"/>
        <end position="117"/>
    </location>
</feature>
<dbReference type="RefSeq" id="WP_096057047.1">
    <property type="nucleotide sequence ID" value="NZ_CP023344.1"/>
</dbReference>
<sequence length="423" mass="44641">MAIASPVASIPFAASRPAHPQAWSALTLLWFAFFLNQADRQILPGVLPLVKAEFGLDSGQLGLLNSVFHWVYAALVPIAGWLADRRSRRRVIIVALVAWSVTTGLSGIAGSFLFLVLMRAATGAGEACYFPAAASLLTDLHAPKRTGLVLSIHQSANYVGVAGAGWLAGWVGETYGWHQAFYGFGAAGVFVAALLAWRLPDAPRSGGVAESAIPLRERVCAVLRVPSFYWLMSAFLGMLLVNTAYLAWMPTLLHERFGLTLSAAGFHAAIYHQAGALIGVLLGGKLSDAWLNRTILGRPLTQIVGLVLGIPFIALLGLSGDKIVVYGALGLFGICRGLFDSALFTSLFAVMPTRVRGLATGLMISLAFLGGGFAPWLVGLLAKSQGLGAALAWSASGYALGAVCLVLACCLSYRKDAERAQIA</sequence>
<dbReference type="Proteomes" id="UP000217265">
    <property type="component" value="Chromosome"/>
</dbReference>
<dbReference type="GO" id="GO:0022857">
    <property type="term" value="F:transmembrane transporter activity"/>
    <property type="evidence" value="ECO:0007669"/>
    <property type="project" value="InterPro"/>
</dbReference>
<name>A0A290QAZ3_9BACT</name>
<organism evidence="8 9">
    <name type="scientific">Nibricoccus aquaticus</name>
    <dbReference type="NCBI Taxonomy" id="2576891"/>
    <lineage>
        <taxon>Bacteria</taxon>
        <taxon>Pseudomonadati</taxon>
        <taxon>Verrucomicrobiota</taxon>
        <taxon>Opitutia</taxon>
        <taxon>Opitutales</taxon>
        <taxon>Opitutaceae</taxon>
        <taxon>Nibricoccus</taxon>
    </lineage>
</organism>
<dbReference type="AlphaFoldDB" id="A0A290QAZ3"/>
<dbReference type="InterPro" id="IPR036259">
    <property type="entry name" value="MFS_trans_sf"/>
</dbReference>